<evidence type="ECO:0000313" key="8">
    <source>
        <dbReference type="EMBL" id="SFD80831.1"/>
    </source>
</evidence>
<evidence type="ECO:0000256" key="3">
    <source>
        <dbReference type="ARBA" id="ARBA00023139"/>
    </source>
</evidence>
<dbReference type="GO" id="GO:1990351">
    <property type="term" value="C:transporter complex"/>
    <property type="evidence" value="ECO:0007669"/>
    <property type="project" value="TreeGrafter"/>
</dbReference>
<evidence type="ECO:0000256" key="2">
    <source>
        <dbReference type="ARBA" id="ARBA00023136"/>
    </source>
</evidence>
<evidence type="ECO:0000256" key="4">
    <source>
        <dbReference type="ARBA" id="ARBA00023237"/>
    </source>
</evidence>
<feature type="region of interest" description="Disordered" evidence="7">
    <location>
        <begin position="189"/>
        <end position="214"/>
    </location>
</feature>
<evidence type="ECO:0000256" key="1">
    <source>
        <dbReference type="ARBA" id="ARBA00022729"/>
    </source>
</evidence>
<comment type="function">
    <text evidence="6">Together with LptD, is involved in the assembly of lipopolysaccharide (LPS) at the surface of the outer membrane. Required for the proper assembly of LptD. Binds LPS and may serve as the LPS recognition site at the outer membrane.</text>
</comment>
<dbReference type="GO" id="GO:0043165">
    <property type="term" value="P:Gram-negative-bacterium-type cell outer membrane assembly"/>
    <property type="evidence" value="ECO:0007669"/>
    <property type="project" value="UniProtKB-UniRule"/>
</dbReference>
<evidence type="ECO:0000313" key="9">
    <source>
        <dbReference type="Proteomes" id="UP000243950"/>
    </source>
</evidence>
<evidence type="ECO:0000256" key="5">
    <source>
        <dbReference type="ARBA" id="ARBA00023288"/>
    </source>
</evidence>
<dbReference type="GO" id="GO:0001530">
    <property type="term" value="F:lipopolysaccharide binding"/>
    <property type="evidence" value="ECO:0007669"/>
    <property type="project" value="TreeGrafter"/>
</dbReference>
<keyword evidence="9" id="KW-1185">Reference proteome</keyword>
<dbReference type="Proteomes" id="UP000243950">
    <property type="component" value="Unassembled WGS sequence"/>
</dbReference>
<organism evidence="8 9">
    <name type="scientific">Pseudomonas straminea</name>
    <dbReference type="NCBI Taxonomy" id="47882"/>
    <lineage>
        <taxon>Bacteria</taxon>
        <taxon>Pseudomonadati</taxon>
        <taxon>Pseudomonadota</taxon>
        <taxon>Gammaproteobacteria</taxon>
        <taxon>Pseudomonadales</taxon>
        <taxon>Pseudomonadaceae</taxon>
        <taxon>Phytopseudomonas</taxon>
    </lineage>
</organism>
<keyword evidence="3" id="KW-0564">Palmitate</keyword>
<dbReference type="InterPro" id="IPR007485">
    <property type="entry name" value="LPS_assembly_LptE"/>
</dbReference>
<dbReference type="PANTHER" id="PTHR38098:SF1">
    <property type="entry name" value="LPS-ASSEMBLY LIPOPROTEIN LPTE"/>
    <property type="match status" value="1"/>
</dbReference>
<dbReference type="GO" id="GO:0015920">
    <property type="term" value="P:lipopolysaccharide transport"/>
    <property type="evidence" value="ECO:0007669"/>
    <property type="project" value="TreeGrafter"/>
</dbReference>
<proteinExistence type="inferred from homology"/>
<keyword evidence="4 6" id="KW-0998">Cell outer membrane</keyword>
<name>A0A1I1VCL2_PSEOC</name>
<reference evidence="9" key="1">
    <citation type="submission" date="2016-10" db="EMBL/GenBank/DDBJ databases">
        <authorList>
            <person name="Varghese N."/>
            <person name="Submissions S."/>
        </authorList>
    </citation>
    <scope>NUCLEOTIDE SEQUENCE [LARGE SCALE GENOMIC DNA]</scope>
    <source>
        <strain evidence="9">JCM 2783</strain>
    </source>
</reference>
<keyword evidence="1" id="KW-0732">Signal</keyword>
<evidence type="ECO:0000256" key="7">
    <source>
        <dbReference type="SAM" id="MobiDB-lite"/>
    </source>
</evidence>
<protein>
    <recommendedName>
        <fullName evidence="6">LPS-assembly lipoprotein LptE</fullName>
    </recommendedName>
</protein>
<feature type="compositionally biased region" description="Basic and acidic residues" evidence="7">
    <location>
        <begin position="189"/>
        <end position="200"/>
    </location>
</feature>
<dbReference type="GO" id="GO:0009279">
    <property type="term" value="C:cell outer membrane"/>
    <property type="evidence" value="ECO:0007669"/>
    <property type="project" value="UniProtKB-UniRule"/>
</dbReference>
<keyword evidence="2 6" id="KW-0472">Membrane</keyword>
<comment type="similarity">
    <text evidence="6">Belongs to the LptE lipoprotein family.</text>
</comment>
<dbReference type="Gene3D" id="3.30.160.150">
    <property type="entry name" value="Lipoprotein like domain"/>
    <property type="match status" value="1"/>
</dbReference>
<comment type="subunit">
    <text evidence="6">Component of the lipopolysaccharide transport and assembly complex. Interacts with LptD.</text>
</comment>
<gene>
    <name evidence="6" type="primary">lptE</name>
    <name evidence="8" type="ORF">SAMN05216372_104248</name>
</gene>
<accession>A0A1I1VCL2</accession>
<evidence type="ECO:0000256" key="6">
    <source>
        <dbReference type="HAMAP-Rule" id="MF_01186"/>
    </source>
</evidence>
<keyword evidence="5 8" id="KW-0449">Lipoprotein</keyword>
<dbReference type="EMBL" id="FOMO01000004">
    <property type="protein sequence ID" value="SFD80831.1"/>
    <property type="molecule type" value="Genomic_DNA"/>
</dbReference>
<dbReference type="Pfam" id="PF04390">
    <property type="entry name" value="LptE"/>
    <property type="match status" value="1"/>
</dbReference>
<dbReference type="AlphaFoldDB" id="A0A1I1VCL2"/>
<sequence>MPASGAGRTRGYEMIKRNLLVIGLAGLLGACGFQLRGTGDVQFALKELDVSARDTYGDTVREVKDVLENNGVKVFQGAAYKLYLAGEKESQRSASYTSSARSVEYERTMTLNYEIRGAKNLLLLSNTLEVQNYYVQDSNNLIGNDQQAAQLRTEMRRDLVQQLTLRLQQITPAQLDELQQTAEAKAKAEADALEAARQREAAQPQQSPIELPVQ</sequence>
<dbReference type="PANTHER" id="PTHR38098">
    <property type="entry name" value="LPS-ASSEMBLY LIPOPROTEIN LPTE"/>
    <property type="match status" value="1"/>
</dbReference>
<dbReference type="HAMAP" id="MF_01186">
    <property type="entry name" value="LPS_assembly_LptE"/>
    <property type="match status" value="1"/>
</dbReference>